<proteinExistence type="predicted"/>
<keyword evidence="1" id="KW-0597">Phosphoprotein</keyword>
<feature type="domain" description="Response regulatory" evidence="2">
    <location>
        <begin position="11"/>
        <end position="125"/>
    </location>
</feature>
<evidence type="ECO:0000313" key="4">
    <source>
        <dbReference type="EMBL" id="NJC34633.1"/>
    </source>
</evidence>
<protein>
    <submittedName>
        <fullName evidence="4">Two-component system response regulator AlgR</fullName>
    </submittedName>
</protein>
<dbReference type="PROSITE" id="PS50110">
    <property type="entry name" value="RESPONSE_REGULATORY"/>
    <property type="match status" value="1"/>
</dbReference>
<organism evidence="4 5">
    <name type="scientific">Sphingomonas jejuensis</name>
    <dbReference type="NCBI Taxonomy" id="904715"/>
    <lineage>
        <taxon>Bacteria</taxon>
        <taxon>Pseudomonadati</taxon>
        <taxon>Pseudomonadota</taxon>
        <taxon>Alphaproteobacteria</taxon>
        <taxon>Sphingomonadales</taxon>
        <taxon>Sphingomonadaceae</taxon>
        <taxon>Sphingomonas</taxon>
    </lineage>
</organism>
<dbReference type="PANTHER" id="PTHR37299">
    <property type="entry name" value="TRANSCRIPTIONAL REGULATOR-RELATED"/>
    <property type="match status" value="1"/>
</dbReference>
<gene>
    <name evidence="4" type="ORF">GGR88_002147</name>
</gene>
<dbReference type="PANTHER" id="PTHR37299:SF1">
    <property type="entry name" value="STAGE 0 SPORULATION PROTEIN A HOMOLOG"/>
    <property type="match status" value="1"/>
</dbReference>
<dbReference type="InterPro" id="IPR011006">
    <property type="entry name" value="CheY-like_superfamily"/>
</dbReference>
<name>A0ABX0XMM8_9SPHN</name>
<dbReference type="InterPro" id="IPR001789">
    <property type="entry name" value="Sig_transdc_resp-reg_receiver"/>
</dbReference>
<dbReference type="SMART" id="SM00448">
    <property type="entry name" value="REC"/>
    <property type="match status" value="1"/>
</dbReference>
<feature type="modified residue" description="4-aspartylphosphate" evidence="1">
    <location>
        <position position="62"/>
    </location>
</feature>
<sequence>MTADDRTAPLRTLIADDEPLAVERLQLLCAREPQIEVVGTAVDGDAALRLVGALSPDLLLLDISMPQRDGIDVARSLAGLERAPAIIFVTAYDNFAVEAFDLAAIDYLLKPVAPDRLARAVQRVVERRAEASGDQAAPAPAASGYAEEFWVPHRSQVIRIGVADIDRIDAERDYMRLHVGDRSFLLHQTISALEARLDPAFFIRVHRSTIVRRDRIVALRHDGTGGWQADLGEGGLARIGRTYVNAVKALTGR</sequence>
<dbReference type="Proteomes" id="UP000734218">
    <property type="component" value="Unassembled WGS sequence"/>
</dbReference>
<accession>A0ABX0XMM8</accession>
<evidence type="ECO:0000256" key="1">
    <source>
        <dbReference type="PROSITE-ProRule" id="PRU00169"/>
    </source>
</evidence>
<dbReference type="PROSITE" id="PS50930">
    <property type="entry name" value="HTH_LYTTR"/>
    <property type="match status" value="1"/>
</dbReference>
<dbReference type="EMBL" id="JAATJE010000002">
    <property type="protein sequence ID" value="NJC34633.1"/>
    <property type="molecule type" value="Genomic_DNA"/>
</dbReference>
<dbReference type="InterPro" id="IPR046947">
    <property type="entry name" value="LytR-like"/>
</dbReference>
<dbReference type="Gene3D" id="2.40.50.1020">
    <property type="entry name" value="LytTr DNA-binding domain"/>
    <property type="match status" value="1"/>
</dbReference>
<dbReference type="SMART" id="SM00850">
    <property type="entry name" value="LytTR"/>
    <property type="match status" value="1"/>
</dbReference>
<keyword evidence="5" id="KW-1185">Reference proteome</keyword>
<dbReference type="Pfam" id="PF00072">
    <property type="entry name" value="Response_reg"/>
    <property type="match status" value="1"/>
</dbReference>
<evidence type="ECO:0000259" key="3">
    <source>
        <dbReference type="PROSITE" id="PS50930"/>
    </source>
</evidence>
<dbReference type="Pfam" id="PF04397">
    <property type="entry name" value="LytTR"/>
    <property type="match status" value="1"/>
</dbReference>
<dbReference type="SUPFAM" id="SSF52172">
    <property type="entry name" value="CheY-like"/>
    <property type="match status" value="1"/>
</dbReference>
<feature type="domain" description="HTH LytTR-type" evidence="3">
    <location>
        <begin position="149"/>
        <end position="253"/>
    </location>
</feature>
<dbReference type="Gene3D" id="3.40.50.2300">
    <property type="match status" value="1"/>
</dbReference>
<reference evidence="4 5" key="1">
    <citation type="submission" date="2020-03" db="EMBL/GenBank/DDBJ databases">
        <title>Genomic Encyclopedia of Type Strains, Phase IV (KMG-IV): sequencing the most valuable type-strain genomes for metagenomic binning, comparative biology and taxonomic classification.</title>
        <authorList>
            <person name="Goeker M."/>
        </authorList>
    </citation>
    <scope>NUCLEOTIDE SEQUENCE [LARGE SCALE GENOMIC DNA]</scope>
    <source>
        <strain evidence="4 5">DSM 27651</strain>
    </source>
</reference>
<dbReference type="RefSeq" id="WP_167954793.1">
    <property type="nucleotide sequence ID" value="NZ_JAATJE010000002.1"/>
</dbReference>
<evidence type="ECO:0000313" key="5">
    <source>
        <dbReference type="Proteomes" id="UP000734218"/>
    </source>
</evidence>
<evidence type="ECO:0000259" key="2">
    <source>
        <dbReference type="PROSITE" id="PS50110"/>
    </source>
</evidence>
<dbReference type="InterPro" id="IPR007492">
    <property type="entry name" value="LytTR_DNA-bd_dom"/>
</dbReference>
<comment type="caution">
    <text evidence="4">The sequence shown here is derived from an EMBL/GenBank/DDBJ whole genome shotgun (WGS) entry which is preliminary data.</text>
</comment>